<reference evidence="4" key="1">
    <citation type="journal article" date="2020" name="Genome Biol.">
        <title>Gamete binning: chromosome-level and haplotype-resolved genome assembly enabled by high-throughput single-cell sequencing of gamete genomes.</title>
        <authorList>
            <person name="Campoy J.A."/>
            <person name="Sun H."/>
            <person name="Goel M."/>
            <person name="Jiao W.-B."/>
            <person name="Folz-Donahue K."/>
            <person name="Wang N."/>
            <person name="Rubio M."/>
            <person name="Liu C."/>
            <person name="Kukat C."/>
            <person name="Ruiz D."/>
            <person name="Huettel B."/>
            <person name="Schneeberger K."/>
        </authorList>
    </citation>
    <scope>NUCLEOTIDE SEQUENCE [LARGE SCALE GENOMIC DNA]</scope>
    <source>
        <strain evidence="4">cv. Rojo Pasion</strain>
    </source>
</reference>
<dbReference type="Proteomes" id="UP000507222">
    <property type="component" value="Unassembled WGS sequence"/>
</dbReference>
<evidence type="ECO:0000313" key="4">
    <source>
        <dbReference type="Proteomes" id="UP000507245"/>
    </source>
</evidence>
<protein>
    <recommendedName>
        <fullName evidence="5">Protein kinase domain-containing protein</fullName>
    </recommendedName>
</protein>
<evidence type="ECO:0008006" key="5">
    <source>
        <dbReference type="Google" id="ProtNLM"/>
    </source>
</evidence>
<organism evidence="2 4">
    <name type="scientific">Prunus armeniaca</name>
    <name type="common">Apricot</name>
    <name type="synonym">Armeniaca vulgaris</name>
    <dbReference type="NCBI Taxonomy" id="36596"/>
    <lineage>
        <taxon>Eukaryota</taxon>
        <taxon>Viridiplantae</taxon>
        <taxon>Streptophyta</taxon>
        <taxon>Embryophyta</taxon>
        <taxon>Tracheophyta</taxon>
        <taxon>Spermatophyta</taxon>
        <taxon>Magnoliopsida</taxon>
        <taxon>eudicotyledons</taxon>
        <taxon>Gunneridae</taxon>
        <taxon>Pentapetalae</taxon>
        <taxon>rosids</taxon>
        <taxon>fabids</taxon>
        <taxon>Rosales</taxon>
        <taxon>Rosaceae</taxon>
        <taxon>Amygdaloideae</taxon>
        <taxon>Amygdaleae</taxon>
        <taxon>Prunus</taxon>
    </lineage>
</organism>
<dbReference type="Proteomes" id="UP000507245">
    <property type="component" value="Unassembled WGS sequence"/>
</dbReference>
<gene>
    <name evidence="1" type="ORF">CURHAP_LOCUS29641</name>
    <name evidence="2" type="ORF">ORAREDHAP_LOCUS29275</name>
</gene>
<dbReference type="AlphaFoldDB" id="A0A6J5X8Q7"/>
<name>A0A6J5X8Q7_PRUAR</name>
<dbReference type="EMBL" id="CAEKDK010000004">
    <property type="protein sequence ID" value="CAB4278527.1"/>
    <property type="molecule type" value="Genomic_DNA"/>
</dbReference>
<reference evidence="2 3" key="2">
    <citation type="submission" date="2020-05" db="EMBL/GenBank/DDBJ databases">
        <authorList>
            <person name="Campoy J."/>
            <person name="Schneeberger K."/>
            <person name="Spophaly S."/>
        </authorList>
    </citation>
    <scope>NUCLEOTIDE SEQUENCE [LARGE SCALE GENOMIC DNA]</scope>
    <source>
        <strain evidence="2">PruArmRojPasFocal</strain>
    </source>
</reference>
<proteinExistence type="predicted"/>
<dbReference type="OrthoDB" id="25592at2759"/>
<sequence length="137" mass="15772">MGLEANHASSFLDSQELALGFFAALYSHLSSPLSVWQSLRYDLKEALFLRSYEGALRFLLVWALGCLVEEMASGKDFLGKCFAKDSRKLWTVEMLLSHPFVFDYDTVLVEDKEELFWWITISKKQFSFPILGFNGRL</sequence>
<keyword evidence="4" id="KW-1185">Reference proteome</keyword>
<accession>A0A6J5X8Q7</accession>
<dbReference type="InterPro" id="IPR011009">
    <property type="entry name" value="Kinase-like_dom_sf"/>
</dbReference>
<evidence type="ECO:0000313" key="3">
    <source>
        <dbReference type="Proteomes" id="UP000507222"/>
    </source>
</evidence>
<dbReference type="EMBL" id="CAEKKB010000004">
    <property type="protein sequence ID" value="CAB4308933.1"/>
    <property type="molecule type" value="Genomic_DNA"/>
</dbReference>
<evidence type="ECO:0000313" key="1">
    <source>
        <dbReference type="EMBL" id="CAB4278527.1"/>
    </source>
</evidence>
<dbReference type="SUPFAM" id="SSF56112">
    <property type="entry name" value="Protein kinase-like (PK-like)"/>
    <property type="match status" value="1"/>
</dbReference>
<evidence type="ECO:0000313" key="2">
    <source>
        <dbReference type="EMBL" id="CAB4308933.1"/>
    </source>
</evidence>